<accession>A0A7S7NKQ1</accession>
<proteinExistence type="predicted"/>
<name>A0A7S7NKQ1_PALFE</name>
<sequence length="551" mass="60610">MPISRRHFTAVLAASAAAAPAVVPIEAELVRRHDASVDQILRQQITDPADPHRGGYADEFGLFSAGTGAGLCDTLIAAYVYPGSRHHKSAEVGKRFQLAAGYLARMQNDDGTIDLLVTNFHSTPDLGFVIHGAAGAAWIAKHFNEPALFAALEPFLRKAGQALATGGVHTPNHRWVVCEALSQIHELLPDPSYPRRIAQWLAEGIDIDSDGQFDERSTTVYNTVSDKALLVTGLKTGRPELLDPVRRNLEAMLYLIHPGGEVVTEISTRQDQYDRAGMDRYWFPLRYFAIQDNNGQFATVVRSIEQRAGSLSFDLRYPELQKPLPASKPLPDDFEKLMPAVKIARFRRGAMSASILLNGNSRFFTMRKGGCVVEAVRFASAFFGKGQFRASSYEKTKDGYRMTQELEGPYYQPFDPPRHVEASEWSALRPQRKKSNIERLRYTVTVREKAKGFVIDIEAQGTAGVPLAIEVNLRENAVLEGVGAAPKVNGGFLLKDGYAVARAGGDAIRFGPGFSQHSYTQVRGAEAKLPGSSVYLCGLTPLKKTIEFETL</sequence>
<dbReference type="Proteomes" id="UP000593892">
    <property type="component" value="Chromosome"/>
</dbReference>
<evidence type="ECO:0000313" key="2">
    <source>
        <dbReference type="Proteomes" id="UP000593892"/>
    </source>
</evidence>
<organism evidence="1 2">
    <name type="scientific">Paludibaculum fermentans</name>
    <dbReference type="NCBI Taxonomy" id="1473598"/>
    <lineage>
        <taxon>Bacteria</taxon>
        <taxon>Pseudomonadati</taxon>
        <taxon>Acidobacteriota</taxon>
        <taxon>Terriglobia</taxon>
        <taxon>Bryobacterales</taxon>
        <taxon>Bryobacteraceae</taxon>
        <taxon>Paludibaculum</taxon>
    </lineage>
</organism>
<reference evidence="1 2" key="1">
    <citation type="submission" date="2020-10" db="EMBL/GenBank/DDBJ databases">
        <title>Complete genome sequence of Paludibaculum fermentans P105T, a facultatively anaerobic acidobacterium capable of dissimilatory Fe(III) reduction.</title>
        <authorList>
            <person name="Dedysh S.N."/>
            <person name="Beletsky A.V."/>
            <person name="Kulichevskaya I.S."/>
            <person name="Mardanov A.V."/>
            <person name="Ravin N.V."/>
        </authorList>
    </citation>
    <scope>NUCLEOTIDE SEQUENCE [LARGE SCALE GENOMIC DNA]</scope>
    <source>
        <strain evidence="1 2">P105</strain>
    </source>
</reference>
<gene>
    <name evidence="1" type="ORF">IRI77_18650</name>
</gene>
<dbReference type="RefSeq" id="WP_194446554.1">
    <property type="nucleotide sequence ID" value="NZ_CP063849.1"/>
</dbReference>
<dbReference type="EMBL" id="CP063849">
    <property type="protein sequence ID" value="QOY84884.1"/>
    <property type="molecule type" value="Genomic_DNA"/>
</dbReference>
<keyword evidence="2" id="KW-1185">Reference proteome</keyword>
<protein>
    <submittedName>
        <fullName evidence="1">Uncharacterized protein</fullName>
    </submittedName>
</protein>
<dbReference type="KEGG" id="pfer:IRI77_18650"/>
<evidence type="ECO:0000313" key="1">
    <source>
        <dbReference type="EMBL" id="QOY84884.1"/>
    </source>
</evidence>
<dbReference type="AlphaFoldDB" id="A0A7S7NKQ1"/>